<feature type="non-terminal residue" evidence="1">
    <location>
        <position position="116"/>
    </location>
</feature>
<comment type="caution">
    <text evidence="1">The sequence shown here is derived from an EMBL/GenBank/DDBJ whole genome shotgun (WGS) entry which is preliminary data.</text>
</comment>
<dbReference type="EMBL" id="CAJVQC010074110">
    <property type="protein sequence ID" value="CAG8812799.1"/>
    <property type="molecule type" value="Genomic_DNA"/>
</dbReference>
<name>A0ACA9RWF4_9GLOM</name>
<sequence length="116" mass="14216">VLAKKPKPYKINLILELTYQEWSRVHSIVIQKFKRFKDPEARYLINLLDNIIPLVLDFYPIIFRSRNCEAYLEAMFRIWTVFHQYQQRHYNKLPLMFLSDVFYWFSTDHPISQTLT</sequence>
<evidence type="ECO:0000313" key="1">
    <source>
        <dbReference type="EMBL" id="CAG8812799.1"/>
    </source>
</evidence>
<organism evidence="1 2">
    <name type="scientific">Racocetra persica</name>
    <dbReference type="NCBI Taxonomy" id="160502"/>
    <lineage>
        <taxon>Eukaryota</taxon>
        <taxon>Fungi</taxon>
        <taxon>Fungi incertae sedis</taxon>
        <taxon>Mucoromycota</taxon>
        <taxon>Glomeromycotina</taxon>
        <taxon>Glomeromycetes</taxon>
        <taxon>Diversisporales</taxon>
        <taxon>Gigasporaceae</taxon>
        <taxon>Racocetra</taxon>
    </lineage>
</organism>
<proteinExistence type="predicted"/>
<accession>A0ACA9RWF4</accession>
<protein>
    <submittedName>
        <fullName evidence="1">31061_t:CDS:1</fullName>
    </submittedName>
</protein>
<evidence type="ECO:0000313" key="2">
    <source>
        <dbReference type="Proteomes" id="UP000789920"/>
    </source>
</evidence>
<keyword evidence="2" id="KW-1185">Reference proteome</keyword>
<dbReference type="Proteomes" id="UP000789920">
    <property type="component" value="Unassembled WGS sequence"/>
</dbReference>
<reference evidence="1" key="1">
    <citation type="submission" date="2021-06" db="EMBL/GenBank/DDBJ databases">
        <authorList>
            <person name="Kallberg Y."/>
            <person name="Tangrot J."/>
            <person name="Rosling A."/>
        </authorList>
    </citation>
    <scope>NUCLEOTIDE SEQUENCE</scope>
    <source>
        <strain evidence="1">MA461A</strain>
    </source>
</reference>
<feature type="non-terminal residue" evidence="1">
    <location>
        <position position="1"/>
    </location>
</feature>
<gene>
    <name evidence="1" type="ORF">RPERSI_LOCUS23615</name>
</gene>